<feature type="domain" description="Thymidylate synthase/dCMP hydroxymethylase" evidence="4">
    <location>
        <begin position="10"/>
        <end position="303"/>
    </location>
</feature>
<evidence type="ECO:0000259" key="4">
    <source>
        <dbReference type="Pfam" id="PF00303"/>
    </source>
</evidence>
<dbReference type="EMBL" id="MW030544">
    <property type="protein sequence ID" value="QPI16210.1"/>
    <property type="molecule type" value="Genomic_DNA"/>
</dbReference>
<dbReference type="Gene3D" id="3.30.572.10">
    <property type="entry name" value="Thymidylate synthase/dCMP hydroxymethylase domain"/>
    <property type="match status" value="1"/>
</dbReference>
<evidence type="ECO:0000313" key="5">
    <source>
        <dbReference type="EMBL" id="QPI16210.1"/>
    </source>
</evidence>
<dbReference type="CDD" id="cd00351">
    <property type="entry name" value="TS_Pyrimidine_HMase"/>
    <property type="match status" value="1"/>
</dbReference>
<gene>
    <name evidence="5" type="primary">TD</name>
    <name evidence="5" type="ORF">NIOZUU157_00093</name>
</gene>
<dbReference type="SUPFAM" id="SSF55831">
    <property type="entry name" value="Thymidylate synthase/dCMP hydroxymethylase"/>
    <property type="match status" value="1"/>
</dbReference>
<accession>A0A7S9XH42</accession>
<reference evidence="5" key="1">
    <citation type="submission" date="2020-08" db="EMBL/GenBank/DDBJ databases">
        <title>Bridging the membrane lipid divide: bacteria of the FCB group superphylum have the potential to synthesize archaeal ether lipids.</title>
        <authorList>
            <person name="Villanueva L."/>
            <person name="von Meijenfeldt F.A.B."/>
            <person name="Westbye A.B."/>
            <person name="Yadav S."/>
            <person name="Hopmans E.C."/>
            <person name="Dutilh B.E."/>
            <person name="Sinninghe Damste J.S."/>
        </authorList>
    </citation>
    <scope>NUCLEOTIDE SEQUENCE</scope>
    <source>
        <strain evidence="5">NIOZ-UU157</strain>
    </source>
</reference>
<dbReference type="InterPro" id="IPR036926">
    <property type="entry name" value="Thymidate_synth/dCMP_Mease_sf"/>
</dbReference>
<dbReference type="PRINTS" id="PR00108">
    <property type="entry name" value="THYMDSNTHASE"/>
</dbReference>
<protein>
    <recommendedName>
        <fullName evidence="1">thymidylate synthase</fullName>
        <ecNumber evidence="1">2.1.1.45</ecNumber>
    </recommendedName>
</protein>
<name>A0A7S9XH42_9VIRU</name>
<dbReference type="PANTHER" id="PTHR11548:SF1">
    <property type="entry name" value="THYMIDYLATE SYNTHASE 1"/>
    <property type="match status" value="1"/>
</dbReference>
<dbReference type="EC" id="2.1.1.45" evidence="1"/>
<evidence type="ECO:0000256" key="3">
    <source>
        <dbReference type="ARBA" id="ARBA00022679"/>
    </source>
</evidence>
<proteinExistence type="inferred from homology"/>
<dbReference type="GO" id="GO:0004799">
    <property type="term" value="F:thymidylate synthase activity"/>
    <property type="evidence" value="ECO:0007669"/>
    <property type="project" value="UniProtKB-EC"/>
</dbReference>
<dbReference type="InterPro" id="IPR045097">
    <property type="entry name" value="Thymidate_synth/dCMP_Mease"/>
</dbReference>
<evidence type="ECO:0000256" key="2">
    <source>
        <dbReference type="ARBA" id="ARBA00022603"/>
    </source>
</evidence>
<dbReference type="Pfam" id="PF00303">
    <property type="entry name" value="Thymidylat_synt"/>
    <property type="match status" value="1"/>
</dbReference>
<dbReference type="HAMAP" id="MF_00008">
    <property type="entry name" value="Thymidy_synth_bact"/>
    <property type="match status" value="1"/>
</dbReference>
<dbReference type="GO" id="GO:0006231">
    <property type="term" value="P:dTMP biosynthetic process"/>
    <property type="evidence" value="ECO:0007669"/>
    <property type="project" value="InterPro"/>
</dbReference>
<keyword evidence="2 5" id="KW-0489">Methyltransferase</keyword>
<evidence type="ECO:0000256" key="1">
    <source>
        <dbReference type="ARBA" id="ARBA00011947"/>
    </source>
</evidence>
<dbReference type="NCBIfam" id="TIGR03284">
    <property type="entry name" value="thym_sym"/>
    <property type="match status" value="1"/>
</dbReference>
<dbReference type="PANTHER" id="PTHR11548">
    <property type="entry name" value="THYMIDYLATE SYNTHASE 1"/>
    <property type="match status" value="1"/>
</dbReference>
<organism evidence="5">
    <name type="scientific">Virus NIOZ-UU157</name>
    <dbReference type="NCBI Taxonomy" id="2763269"/>
    <lineage>
        <taxon>Viruses</taxon>
    </lineage>
</organism>
<dbReference type="GO" id="GO:0032259">
    <property type="term" value="P:methylation"/>
    <property type="evidence" value="ECO:0007669"/>
    <property type="project" value="UniProtKB-KW"/>
</dbReference>
<dbReference type="InterPro" id="IPR023451">
    <property type="entry name" value="Thymidate_synth/dCMP_Mease_dom"/>
</dbReference>
<dbReference type="InterPro" id="IPR000398">
    <property type="entry name" value="Thymidylate_synthase"/>
</dbReference>
<sequence>MIEKDYTIDEQYKDLLQTILTYGKEKKDRTGTGTKSTFGYTIRWDMTQGFPLLTTKRMPMKTIATELKWFLKGDTNIKYLHDNNCHIWDGDYKKSGRTDGELGPIYGKQWRDWNGEDQIKNLINELKIDPDSRRLMVSAWNVNELDKMTLPPCHYGFQMYTTELTLEERQLEFCYRLGKDVSYAKKLEHIDLDKDYVPKRKISLMWNQRSVDVFLGLPFNIASYALLLKLIGKEVNMVPDQLVGNLGDTHLYLNHLDQAKEQLKREPYCLPELKVSKVDILNGEFNYELHSYESHLTIKAPLSN</sequence>
<keyword evidence="3 5" id="KW-0808">Transferase</keyword>